<evidence type="ECO:0000313" key="8">
    <source>
        <dbReference type="Proteomes" id="UP000321595"/>
    </source>
</evidence>
<reference evidence="7 8" key="1">
    <citation type="submission" date="2019-08" db="EMBL/GenBank/DDBJ databases">
        <authorList>
            <person name="Liang Q."/>
        </authorList>
    </citation>
    <scope>NUCLEOTIDE SEQUENCE [LARGE SCALE GENOMIC DNA]</scope>
    <source>
        <strain evidence="7 8">V1718</strain>
    </source>
</reference>
<keyword evidence="3 5" id="KW-1133">Transmembrane helix</keyword>
<dbReference type="InterPro" id="IPR005829">
    <property type="entry name" value="Sugar_transporter_CS"/>
</dbReference>
<name>A0A5B8XJR5_9DELT</name>
<dbReference type="KEGG" id="bbae:FRD01_00545"/>
<feature type="transmembrane region" description="Helical" evidence="5">
    <location>
        <begin position="208"/>
        <end position="229"/>
    </location>
</feature>
<dbReference type="PROSITE" id="PS50850">
    <property type="entry name" value="MFS"/>
    <property type="match status" value="1"/>
</dbReference>
<keyword evidence="8" id="KW-1185">Reference proteome</keyword>
<proteinExistence type="predicted"/>
<organism evidence="7 8">
    <name type="scientific">Microvenator marinus</name>
    <dbReference type="NCBI Taxonomy" id="2600177"/>
    <lineage>
        <taxon>Bacteria</taxon>
        <taxon>Deltaproteobacteria</taxon>
        <taxon>Bradymonadales</taxon>
        <taxon>Microvenatoraceae</taxon>
        <taxon>Microvenator</taxon>
    </lineage>
</organism>
<dbReference type="Gene3D" id="1.20.1250.20">
    <property type="entry name" value="MFS general substrate transporter like domains"/>
    <property type="match status" value="1"/>
</dbReference>
<evidence type="ECO:0000256" key="4">
    <source>
        <dbReference type="ARBA" id="ARBA00023136"/>
    </source>
</evidence>
<feature type="transmembrane region" description="Helical" evidence="5">
    <location>
        <begin position="42"/>
        <end position="61"/>
    </location>
</feature>
<evidence type="ECO:0000256" key="5">
    <source>
        <dbReference type="SAM" id="Phobius"/>
    </source>
</evidence>
<gene>
    <name evidence="7" type="ORF">FRD01_00545</name>
</gene>
<dbReference type="Pfam" id="PF07690">
    <property type="entry name" value="MFS_1"/>
    <property type="match status" value="1"/>
</dbReference>
<dbReference type="SUPFAM" id="SSF103473">
    <property type="entry name" value="MFS general substrate transporter"/>
    <property type="match status" value="1"/>
</dbReference>
<keyword evidence="4 5" id="KW-0472">Membrane</keyword>
<dbReference type="OrthoDB" id="9816124at2"/>
<dbReference type="InterPro" id="IPR053160">
    <property type="entry name" value="MFS_DHA3_Transporter"/>
</dbReference>
<comment type="subcellular location">
    <subcellularLocation>
        <location evidence="1">Membrane</location>
        <topology evidence="1">Multi-pass membrane protein</topology>
    </subcellularLocation>
</comment>
<dbReference type="InterPro" id="IPR036259">
    <property type="entry name" value="MFS_trans_sf"/>
</dbReference>
<evidence type="ECO:0000313" key="7">
    <source>
        <dbReference type="EMBL" id="QED25774.1"/>
    </source>
</evidence>
<protein>
    <submittedName>
        <fullName evidence="7">MFS transporter</fullName>
    </submittedName>
</protein>
<feature type="transmembrane region" description="Helical" evidence="5">
    <location>
        <begin position="73"/>
        <end position="91"/>
    </location>
</feature>
<dbReference type="Proteomes" id="UP000321595">
    <property type="component" value="Chromosome"/>
</dbReference>
<evidence type="ECO:0000256" key="3">
    <source>
        <dbReference type="ARBA" id="ARBA00022989"/>
    </source>
</evidence>
<evidence type="ECO:0000256" key="1">
    <source>
        <dbReference type="ARBA" id="ARBA00004141"/>
    </source>
</evidence>
<feature type="transmembrane region" description="Helical" evidence="5">
    <location>
        <begin position="285"/>
        <end position="313"/>
    </location>
</feature>
<feature type="transmembrane region" description="Helical" evidence="5">
    <location>
        <begin position="166"/>
        <end position="187"/>
    </location>
</feature>
<feature type="transmembrane region" description="Helical" evidence="5">
    <location>
        <begin position="373"/>
        <end position="391"/>
    </location>
</feature>
<dbReference type="RefSeq" id="WP_146956641.1">
    <property type="nucleotide sequence ID" value="NZ_CP042467.1"/>
</dbReference>
<dbReference type="GO" id="GO:0022857">
    <property type="term" value="F:transmembrane transporter activity"/>
    <property type="evidence" value="ECO:0007669"/>
    <property type="project" value="InterPro"/>
</dbReference>
<dbReference type="GO" id="GO:0016020">
    <property type="term" value="C:membrane"/>
    <property type="evidence" value="ECO:0007669"/>
    <property type="project" value="UniProtKB-SubCell"/>
</dbReference>
<feature type="transmembrane region" description="Helical" evidence="5">
    <location>
        <begin position="12"/>
        <end position="36"/>
    </location>
</feature>
<keyword evidence="2 5" id="KW-0812">Transmembrane</keyword>
<dbReference type="PANTHER" id="PTHR23530:SF1">
    <property type="entry name" value="PERMEASE, MAJOR FACILITATOR SUPERFAMILY-RELATED"/>
    <property type="match status" value="1"/>
</dbReference>
<evidence type="ECO:0000259" key="6">
    <source>
        <dbReference type="PROSITE" id="PS50850"/>
    </source>
</evidence>
<dbReference type="EMBL" id="CP042467">
    <property type="protein sequence ID" value="QED25774.1"/>
    <property type="molecule type" value="Genomic_DNA"/>
</dbReference>
<dbReference type="PROSITE" id="PS00216">
    <property type="entry name" value="SUGAR_TRANSPORT_1"/>
    <property type="match status" value="1"/>
</dbReference>
<sequence length="396" mass="43036">MNQVSNARRNLALYPWYVGAVSFFAWMPVFFLFFLSKVAFDEVLLLGSVYYLGVVFFEVPSGYFSDRFGRRRTLVYAASSLALAYAVFVLASTFWQFVIAQLLLALGLALNSGTDTSFHLANLKALDLVKEYSSREARISSVTFASTALAALCGGGLASVELVYPYVLSGAAGCLALAVTLAFKPVLETDEPSSMNIKESVRLSLAETRNAPLGWLFFAFVVATIVNHIPYEFYQAYLSELEPSHFADGMTPLMAGVHMALVMLVAVPFARLSGSLAERLGLKKVILVSIAAQLLLVGLMAFLENWLVVFFLLLRSVPRALQDAPLRAAVAPRLSSEIRVTYLSLQSLAGRLGFAALLAVFSLPYFEGLAQVLEAALFCGIVLLAILATRASKVSV</sequence>
<feature type="domain" description="Major facilitator superfamily (MFS) profile" evidence="6">
    <location>
        <begin position="1"/>
        <end position="392"/>
    </location>
</feature>
<dbReference type="InterPro" id="IPR011701">
    <property type="entry name" value="MFS"/>
</dbReference>
<accession>A0A5B8XJR5</accession>
<dbReference type="PANTHER" id="PTHR23530">
    <property type="entry name" value="TRANSPORT PROTEIN-RELATED"/>
    <property type="match status" value="1"/>
</dbReference>
<evidence type="ECO:0000256" key="2">
    <source>
        <dbReference type="ARBA" id="ARBA00022692"/>
    </source>
</evidence>
<feature type="transmembrane region" description="Helical" evidence="5">
    <location>
        <begin position="249"/>
        <end position="273"/>
    </location>
</feature>
<dbReference type="AlphaFoldDB" id="A0A5B8XJR5"/>
<dbReference type="InterPro" id="IPR020846">
    <property type="entry name" value="MFS_dom"/>
</dbReference>